<name>A0ABZ2A563_STRNV</name>
<feature type="region of interest" description="Disordered" evidence="1">
    <location>
        <begin position="1"/>
        <end position="56"/>
    </location>
</feature>
<dbReference type="RefSeq" id="WP_329077400.1">
    <property type="nucleotide sequence ID" value="NZ_CP108849.2"/>
</dbReference>
<accession>A0ABZ2A563</accession>
<evidence type="ECO:0000313" key="2">
    <source>
        <dbReference type="EMBL" id="WUX53771.1"/>
    </source>
</evidence>
<reference evidence="2" key="1">
    <citation type="submission" date="2022-10" db="EMBL/GenBank/DDBJ databases">
        <title>The complete genomes of actinobacterial strains from the NBC collection.</title>
        <authorList>
            <person name="Joergensen T.S."/>
            <person name="Alvarez Arevalo M."/>
            <person name="Sterndorff E.B."/>
            <person name="Faurdal D."/>
            <person name="Vuksanovic O."/>
            <person name="Mourched A.-S."/>
            <person name="Charusanti P."/>
            <person name="Shaw S."/>
            <person name="Blin K."/>
            <person name="Weber T."/>
        </authorList>
    </citation>
    <scope>NUCLEOTIDE SEQUENCE</scope>
    <source>
        <strain evidence="2">NBC_01432</strain>
    </source>
</reference>
<gene>
    <name evidence="2" type="ORF">OG442_20615</name>
</gene>
<keyword evidence="3" id="KW-1185">Reference proteome</keyword>
<organism evidence="2 3">
    <name type="scientific">Streptomyces niveus</name>
    <name type="common">Streptomyces spheroides</name>
    <dbReference type="NCBI Taxonomy" id="193462"/>
    <lineage>
        <taxon>Bacteria</taxon>
        <taxon>Bacillati</taxon>
        <taxon>Actinomycetota</taxon>
        <taxon>Actinomycetes</taxon>
        <taxon>Kitasatosporales</taxon>
        <taxon>Streptomycetaceae</taxon>
        <taxon>Streptomyces</taxon>
    </lineage>
</organism>
<proteinExistence type="predicted"/>
<sequence length="56" mass="6780">MPFSDDEITEIAFREQRERDRQYQEMMERQEAERQARAAEEQARRAAEQPHSGPTW</sequence>
<protein>
    <submittedName>
        <fullName evidence="2">Uncharacterized protein</fullName>
    </submittedName>
</protein>
<dbReference type="EMBL" id="CP109495">
    <property type="protein sequence ID" value="WUX53771.1"/>
    <property type="molecule type" value="Genomic_DNA"/>
</dbReference>
<evidence type="ECO:0000313" key="3">
    <source>
        <dbReference type="Proteomes" id="UP001432209"/>
    </source>
</evidence>
<feature type="compositionally biased region" description="Basic and acidic residues" evidence="1">
    <location>
        <begin position="12"/>
        <end position="48"/>
    </location>
</feature>
<dbReference type="GeneID" id="91343302"/>
<dbReference type="Proteomes" id="UP001432209">
    <property type="component" value="Chromosome"/>
</dbReference>
<evidence type="ECO:0000256" key="1">
    <source>
        <dbReference type="SAM" id="MobiDB-lite"/>
    </source>
</evidence>